<evidence type="ECO:0000313" key="7">
    <source>
        <dbReference type="EMBL" id="MXV15557.1"/>
    </source>
</evidence>
<dbReference type="Pfam" id="PF00034">
    <property type="entry name" value="Cytochrom_C"/>
    <property type="match status" value="1"/>
</dbReference>
<evidence type="ECO:0000256" key="1">
    <source>
        <dbReference type="ARBA" id="ARBA00022617"/>
    </source>
</evidence>
<dbReference type="PROSITE" id="PS51007">
    <property type="entry name" value="CYTC"/>
    <property type="match status" value="2"/>
</dbReference>
<dbReference type="InterPro" id="IPR051459">
    <property type="entry name" value="Cytochrome_c-type_DH"/>
</dbReference>
<keyword evidence="5" id="KW-1133">Transmembrane helix</keyword>
<keyword evidence="5" id="KW-0472">Membrane</keyword>
<keyword evidence="2 4" id="KW-0479">Metal-binding</keyword>
<evidence type="ECO:0000256" key="5">
    <source>
        <dbReference type="SAM" id="Phobius"/>
    </source>
</evidence>
<dbReference type="SUPFAM" id="SSF46626">
    <property type="entry name" value="Cytochrome c"/>
    <property type="match status" value="2"/>
</dbReference>
<dbReference type="GO" id="GO:0046872">
    <property type="term" value="F:metal ion binding"/>
    <property type="evidence" value="ECO:0007669"/>
    <property type="project" value="UniProtKB-KW"/>
</dbReference>
<dbReference type="Proteomes" id="UP000451233">
    <property type="component" value="Unassembled WGS sequence"/>
</dbReference>
<evidence type="ECO:0000259" key="6">
    <source>
        <dbReference type="PROSITE" id="PS51007"/>
    </source>
</evidence>
<dbReference type="InterPro" id="IPR036909">
    <property type="entry name" value="Cyt_c-like_dom_sf"/>
</dbReference>
<keyword evidence="1 4" id="KW-0349">Heme</keyword>
<dbReference type="Gene3D" id="1.10.760.10">
    <property type="entry name" value="Cytochrome c-like domain"/>
    <property type="match status" value="2"/>
</dbReference>
<name>A0A7K1XXJ3_9SPHI</name>
<keyword evidence="8" id="KW-1185">Reference proteome</keyword>
<comment type="caution">
    <text evidence="7">The sequence shown here is derived from an EMBL/GenBank/DDBJ whole genome shotgun (WGS) entry which is preliminary data.</text>
</comment>
<evidence type="ECO:0000256" key="2">
    <source>
        <dbReference type="ARBA" id="ARBA00022723"/>
    </source>
</evidence>
<dbReference type="PANTHER" id="PTHR35008">
    <property type="entry name" value="BLL4482 PROTEIN-RELATED"/>
    <property type="match status" value="1"/>
</dbReference>
<evidence type="ECO:0000256" key="3">
    <source>
        <dbReference type="ARBA" id="ARBA00023004"/>
    </source>
</evidence>
<organism evidence="7 8">
    <name type="scientific">Hufsiella ginkgonis</name>
    <dbReference type="NCBI Taxonomy" id="2695274"/>
    <lineage>
        <taxon>Bacteria</taxon>
        <taxon>Pseudomonadati</taxon>
        <taxon>Bacteroidota</taxon>
        <taxon>Sphingobacteriia</taxon>
        <taxon>Sphingobacteriales</taxon>
        <taxon>Sphingobacteriaceae</taxon>
        <taxon>Hufsiella</taxon>
    </lineage>
</organism>
<reference evidence="7 8" key="1">
    <citation type="submission" date="2019-11" db="EMBL/GenBank/DDBJ databases">
        <title>Pedobacter sp. HMF7056 Genome sequencing and assembly.</title>
        <authorList>
            <person name="Kang H."/>
            <person name="Kim H."/>
            <person name="Joh K."/>
        </authorList>
    </citation>
    <scope>NUCLEOTIDE SEQUENCE [LARGE SCALE GENOMIC DNA]</scope>
    <source>
        <strain evidence="7 8">HMF7056</strain>
    </source>
</reference>
<keyword evidence="3 4" id="KW-0408">Iron</keyword>
<protein>
    <submittedName>
        <fullName evidence="7">C-type cytochrome</fullName>
    </submittedName>
</protein>
<feature type="domain" description="Cytochrome c" evidence="6">
    <location>
        <begin position="196"/>
        <end position="312"/>
    </location>
</feature>
<gene>
    <name evidence="7" type="ORF">GS398_09595</name>
</gene>
<proteinExistence type="predicted"/>
<feature type="domain" description="Cytochrome c" evidence="6">
    <location>
        <begin position="46"/>
        <end position="160"/>
    </location>
</feature>
<dbReference type="RefSeq" id="WP_160906544.1">
    <property type="nucleotide sequence ID" value="NZ_WVHS01000002.1"/>
</dbReference>
<evidence type="ECO:0000256" key="4">
    <source>
        <dbReference type="PROSITE-ProRule" id="PRU00433"/>
    </source>
</evidence>
<dbReference type="GO" id="GO:0020037">
    <property type="term" value="F:heme binding"/>
    <property type="evidence" value="ECO:0007669"/>
    <property type="project" value="InterPro"/>
</dbReference>
<dbReference type="PANTHER" id="PTHR35008:SF8">
    <property type="entry name" value="ALCOHOL DEHYDROGENASE CYTOCHROME C SUBUNIT"/>
    <property type="match status" value="1"/>
</dbReference>
<evidence type="ECO:0000313" key="8">
    <source>
        <dbReference type="Proteomes" id="UP000451233"/>
    </source>
</evidence>
<dbReference type="GO" id="GO:0009055">
    <property type="term" value="F:electron transfer activity"/>
    <property type="evidence" value="ECO:0007669"/>
    <property type="project" value="InterPro"/>
</dbReference>
<dbReference type="AlphaFoldDB" id="A0A7K1XXJ3"/>
<dbReference type="EMBL" id="WVHS01000002">
    <property type="protein sequence ID" value="MXV15557.1"/>
    <property type="molecule type" value="Genomic_DNA"/>
</dbReference>
<keyword evidence="5" id="KW-0812">Transmembrane</keyword>
<accession>A0A7K1XXJ3</accession>
<dbReference type="InterPro" id="IPR009056">
    <property type="entry name" value="Cyt_c-like_dom"/>
</dbReference>
<sequence>MQKSGKIVIYILIGIFVIVGALLGFVKTALPNVGDAPSLKITATPQRLERGKYLANHITVCIDCHSSRQWDTFAAPLDTTTIGAGGEKFDQSMGFPGTFYAPNITPQHLGSWTDGELLRAITTGVSKDGHALFPVMPYLGFGRMDQEDVYSIIAYIRSLPAKNNEPGTSNPDFPMNFIINTIPAKASFAKMPPKTDTVQYGGYLVNAAGCGECHTKQEKGQKIKGMEFAGGFEFNLPGGAIYSANITPDVKTGIGSWTREQFVSRFKMYTDSAYHARKINPGDFQTIMPWVMYSGMDAADLESIYAYLKTLKPINNTVTRFKPVNKGR</sequence>
<feature type="transmembrane region" description="Helical" evidence="5">
    <location>
        <begin position="7"/>
        <end position="26"/>
    </location>
</feature>